<dbReference type="Pfam" id="PF11860">
    <property type="entry name" value="Muramidase"/>
    <property type="match status" value="1"/>
</dbReference>
<dbReference type="InterPro" id="IPR036365">
    <property type="entry name" value="PGBD-like_sf"/>
</dbReference>
<dbReference type="EMBL" id="JACJPW010000029">
    <property type="protein sequence ID" value="MBD2182028.1"/>
    <property type="molecule type" value="Genomic_DNA"/>
</dbReference>
<sequence>MKLQDIYNQDNSVKFEDMDRELTQQIQVRLSSLSLLPPQSADGLFGPKTRAALDAFTNAFHLPSGVITKETAKLLIQANSLPLESRLLSERDYTKAADLLNCDIAVIKAVVEVESNGNGFLQDGRPKILFEAHKFSEFTNHRYDLSHPQISSLKWKRELYKGGAKEYPRLEQAISLNRLAALKSASWGLFQIMGFNHNLCGFNDVQYFVAAMYASEGKQLEAFVAYVQNQNLAAFLKNREWAKFAYHYNGESYRANDYDGKLARAYDRWSNSVAILH</sequence>
<keyword evidence="4" id="KW-1185">Reference proteome</keyword>
<dbReference type="InterPro" id="IPR002477">
    <property type="entry name" value="Peptidoglycan-bd-like"/>
</dbReference>
<dbReference type="RefSeq" id="WP_190464834.1">
    <property type="nucleotide sequence ID" value="NZ_JACJPW010000029.1"/>
</dbReference>
<gene>
    <name evidence="3" type="ORF">H6G03_13075</name>
</gene>
<feature type="domain" description="Peptidoglycan binding-like" evidence="1">
    <location>
        <begin position="21"/>
        <end position="75"/>
    </location>
</feature>
<evidence type="ECO:0000313" key="3">
    <source>
        <dbReference type="EMBL" id="MBD2182028.1"/>
    </source>
</evidence>
<dbReference type="AlphaFoldDB" id="A0A926VF07"/>
<accession>A0A926VF07</accession>
<feature type="domain" description="N-acetylmuramidase" evidence="2">
    <location>
        <begin position="104"/>
        <end position="269"/>
    </location>
</feature>
<dbReference type="Pfam" id="PF01471">
    <property type="entry name" value="PG_binding_1"/>
    <property type="match status" value="1"/>
</dbReference>
<evidence type="ECO:0000259" key="2">
    <source>
        <dbReference type="Pfam" id="PF11860"/>
    </source>
</evidence>
<dbReference type="Gene3D" id="1.10.101.10">
    <property type="entry name" value="PGBD-like superfamily/PGBD"/>
    <property type="match status" value="1"/>
</dbReference>
<dbReference type="InterPro" id="IPR036366">
    <property type="entry name" value="PGBDSf"/>
</dbReference>
<reference evidence="3" key="2">
    <citation type="submission" date="2020-08" db="EMBL/GenBank/DDBJ databases">
        <authorList>
            <person name="Chen M."/>
            <person name="Teng W."/>
            <person name="Zhao L."/>
            <person name="Hu C."/>
            <person name="Zhou Y."/>
            <person name="Han B."/>
            <person name="Song L."/>
            <person name="Shu W."/>
        </authorList>
    </citation>
    <scope>NUCLEOTIDE SEQUENCE</scope>
    <source>
        <strain evidence="3">FACHB-1375</strain>
    </source>
</reference>
<evidence type="ECO:0000259" key="1">
    <source>
        <dbReference type="Pfam" id="PF01471"/>
    </source>
</evidence>
<organism evidence="3 4">
    <name type="scientific">Aerosakkonema funiforme FACHB-1375</name>
    <dbReference type="NCBI Taxonomy" id="2949571"/>
    <lineage>
        <taxon>Bacteria</taxon>
        <taxon>Bacillati</taxon>
        <taxon>Cyanobacteriota</taxon>
        <taxon>Cyanophyceae</taxon>
        <taxon>Oscillatoriophycideae</taxon>
        <taxon>Aerosakkonematales</taxon>
        <taxon>Aerosakkonemataceae</taxon>
        <taxon>Aerosakkonema</taxon>
    </lineage>
</organism>
<name>A0A926VF07_9CYAN</name>
<evidence type="ECO:0000313" key="4">
    <source>
        <dbReference type="Proteomes" id="UP000641646"/>
    </source>
</evidence>
<dbReference type="SUPFAM" id="SSF47090">
    <property type="entry name" value="PGBD-like"/>
    <property type="match status" value="1"/>
</dbReference>
<reference evidence="3" key="1">
    <citation type="journal article" date="2015" name="ISME J.">
        <title>Draft Genome Sequence of Streptomyces incarnatus NRRL8089, which Produces the Nucleoside Antibiotic Sinefungin.</title>
        <authorList>
            <person name="Oshima K."/>
            <person name="Hattori M."/>
            <person name="Shimizu H."/>
            <person name="Fukuda K."/>
            <person name="Nemoto M."/>
            <person name="Inagaki K."/>
            <person name="Tamura T."/>
        </authorList>
    </citation>
    <scope>NUCLEOTIDE SEQUENCE</scope>
    <source>
        <strain evidence="3">FACHB-1375</strain>
    </source>
</reference>
<comment type="caution">
    <text evidence="3">The sequence shown here is derived from an EMBL/GenBank/DDBJ whole genome shotgun (WGS) entry which is preliminary data.</text>
</comment>
<protein>
    <submittedName>
        <fullName evidence="3">DUF3380 domain-containing protein</fullName>
    </submittedName>
</protein>
<dbReference type="Proteomes" id="UP000641646">
    <property type="component" value="Unassembled WGS sequence"/>
</dbReference>
<proteinExistence type="predicted"/>
<dbReference type="InterPro" id="IPR024408">
    <property type="entry name" value="Muramidase"/>
</dbReference>